<organism evidence="7 8">
    <name type="scientific">Geodermatophilus saharensis</name>
    <dbReference type="NCBI Taxonomy" id="1137994"/>
    <lineage>
        <taxon>Bacteria</taxon>
        <taxon>Bacillati</taxon>
        <taxon>Actinomycetota</taxon>
        <taxon>Actinomycetes</taxon>
        <taxon>Geodermatophilales</taxon>
        <taxon>Geodermatophilaceae</taxon>
        <taxon>Geodermatophilus</taxon>
    </lineage>
</organism>
<evidence type="ECO:0000259" key="6">
    <source>
        <dbReference type="Pfam" id="PF06803"/>
    </source>
</evidence>
<dbReference type="Pfam" id="PF06803">
    <property type="entry name" value="DUF1232"/>
    <property type="match status" value="1"/>
</dbReference>
<evidence type="ECO:0000256" key="1">
    <source>
        <dbReference type="ARBA" id="ARBA00004127"/>
    </source>
</evidence>
<accession>A0A239GJH5</accession>
<evidence type="ECO:0000256" key="2">
    <source>
        <dbReference type="ARBA" id="ARBA00022692"/>
    </source>
</evidence>
<dbReference type="GO" id="GO:0012505">
    <property type="term" value="C:endomembrane system"/>
    <property type="evidence" value="ECO:0007669"/>
    <property type="project" value="UniProtKB-SubCell"/>
</dbReference>
<keyword evidence="4 5" id="KW-0472">Membrane</keyword>
<feature type="transmembrane region" description="Helical" evidence="5">
    <location>
        <begin position="6"/>
        <end position="27"/>
    </location>
</feature>
<name>A0A239GJH5_9ACTN</name>
<dbReference type="Proteomes" id="UP000198386">
    <property type="component" value="Unassembled WGS sequence"/>
</dbReference>
<evidence type="ECO:0000313" key="8">
    <source>
        <dbReference type="Proteomes" id="UP000198386"/>
    </source>
</evidence>
<gene>
    <name evidence="7" type="ORF">SAMN04488107_3428</name>
</gene>
<evidence type="ECO:0000313" key="7">
    <source>
        <dbReference type="EMBL" id="SNS68928.1"/>
    </source>
</evidence>
<dbReference type="RefSeq" id="WP_089405113.1">
    <property type="nucleotide sequence ID" value="NZ_FZOH01000007.1"/>
</dbReference>
<dbReference type="InterPro" id="IPR010652">
    <property type="entry name" value="DUF1232"/>
</dbReference>
<proteinExistence type="predicted"/>
<reference evidence="8" key="1">
    <citation type="submission" date="2017-06" db="EMBL/GenBank/DDBJ databases">
        <authorList>
            <person name="Varghese N."/>
            <person name="Submissions S."/>
        </authorList>
    </citation>
    <scope>NUCLEOTIDE SEQUENCE [LARGE SCALE GENOMIC DNA]</scope>
    <source>
        <strain evidence="8">DSM 45423</strain>
    </source>
</reference>
<feature type="domain" description="DUF1232" evidence="6">
    <location>
        <begin position="64"/>
        <end position="98"/>
    </location>
</feature>
<sequence length="135" mass="14633">MPDWAWTLTGVAGGLLLCWGALVAALWRARPDELRARELLRLLPDVVRLVRRLAADRTLPRGVRVRLWLLLGYLALPVDLVPDVIPVIGFADDAVAVAVVLRSVVRRAGAGAVDRHWPGTAAGLAALRRATRLPG</sequence>
<comment type="subcellular location">
    <subcellularLocation>
        <location evidence="1">Endomembrane system</location>
        <topology evidence="1">Multi-pass membrane protein</topology>
    </subcellularLocation>
</comment>
<dbReference type="AlphaFoldDB" id="A0A239GJH5"/>
<evidence type="ECO:0000256" key="4">
    <source>
        <dbReference type="ARBA" id="ARBA00023136"/>
    </source>
</evidence>
<evidence type="ECO:0000256" key="5">
    <source>
        <dbReference type="SAM" id="Phobius"/>
    </source>
</evidence>
<keyword evidence="3 5" id="KW-1133">Transmembrane helix</keyword>
<evidence type="ECO:0000256" key="3">
    <source>
        <dbReference type="ARBA" id="ARBA00022989"/>
    </source>
</evidence>
<keyword evidence="8" id="KW-1185">Reference proteome</keyword>
<protein>
    <submittedName>
        <fullName evidence="7">Uncharacterized membrane protein YkvA, DUF1232 family</fullName>
    </submittedName>
</protein>
<dbReference type="EMBL" id="FZOH01000007">
    <property type="protein sequence ID" value="SNS68928.1"/>
    <property type="molecule type" value="Genomic_DNA"/>
</dbReference>
<keyword evidence="2 5" id="KW-0812">Transmembrane</keyword>